<evidence type="ECO:0000256" key="1">
    <source>
        <dbReference type="SAM" id="MobiDB-lite"/>
    </source>
</evidence>
<proteinExistence type="predicted"/>
<feature type="signal peptide" evidence="2">
    <location>
        <begin position="1"/>
        <end position="29"/>
    </location>
</feature>
<keyword evidence="2" id="KW-0732">Signal</keyword>
<sequence>MRTFALRTKTVLVALTGAGVLTLGIAATAPSTGVEQYLAHIASGLSPQAQPGPVLADDHGPRLVQP</sequence>
<evidence type="ECO:0000313" key="3">
    <source>
        <dbReference type="EMBL" id="KUN78305.1"/>
    </source>
</evidence>
<dbReference type="EMBL" id="LMWX01000058">
    <property type="protein sequence ID" value="KUN78305.1"/>
    <property type="molecule type" value="Genomic_DNA"/>
</dbReference>
<keyword evidence="4" id="KW-1185">Reference proteome</keyword>
<evidence type="ECO:0000313" key="4">
    <source>
        <dbReference type="Proteomes" id="UP000053024"/>
    </source>
</evidence>
<feature type="compositionally biased region" description="Basic and acidic residues" evidence="1">
    <location>
        <begin position="56"/>
        <end position="66"/>
    </location>
</feature>
<name>A0A101SQB4_9ACTN</name>
<dbReference type="Proteomes" id="UP000053024">
    <property type="component" value="Unassembled WGS sequence"/>
</dbReference>
<gene>
    <name evidence="3" type="ORF">AQJ66_31740</name>
</gene>
<feature type="chain" id="PRO_5038375130" evidence="2">
    <location>
        <begin position="30"/>
        <end position="66"/>
    </location>
</feature>
<dbReference type="AlphaFoldDB" id="A0A101SQB4"/>
<accession>A0A101SQB4</accession>
<reference evidence="3 4" key="1">
    <citation type="submission" date="2015-10" db="EMBL/GenBank/DDBJ databases">
        <title>Draft genome sequence of Streptomyces bungoensis DSM 41781, type strain for the species Streptomyces bungoensis.</title>
        <authorList>
            <person name="Ruckert C."/>
            <person name="Winkler A."/>
            <person name="Kalinowski J."/>
            <person name="Kampfer P."/>
            <person name="Glaeser S."/>
        </authorList>
    </citation>
    <scope>NUCLEOTIDE SEQUENCE [LARGE SCALE GENOMIC DNA]</scope>
    <source>
        <strain evidence="3 4">DSM 41781</strain>
    </source>
</reference>
<protein>
    <submittedName>
        <fullName evidence="3">Uncharacterized protein</fullName>
    </submittedName>
</protein>
<feature type="region of interest" description="Disordered" evidence="1">
    <location>
        <begin position="46"/>
        <end position="66"/>
    </location>
</feature>
<evidence type="ECO:0000256" key="2">
    <source>
        <dbReference type="SAM" id="SignalP"/>
    </source>
</evidence>
<dbReference type="RefSeq" id="WP_061928831.1">
    <property type="nucleotide sequence ID" value="NZ_JBEYBH010000019.1"/>
</dbReference>
<organism evidence="3 4">
    <name type="scientific">Streptomyces bungoensis</name>
    <dbReference type="NCBI Taxonomy" id="285568"/>
    <lineage>
        <taxon>Bacteria</taxon>
        <taxon>Bacillati</taxon>
        <taxon>Actinomycetota</taxon>
        <taxon>Actinomycetes</taxon>
        <taxon>Kitasatosporales</taxon>
        <taxon>Streptomycetaceae</taxon>
        <taxon>Streptomyces</taxon>
    </lineage>
</organism>
<comment type="caution">
    <text evidence="3">The sequence shown here is derived from an EMBL/GenBank/DDBJ whole genome shotgun (WGS) entry which is preliminary data.</text>
</comment>